<dbReference type="Proteomes" id="UP000019151">
    <property type="component" value="Chromosome"/>
</dbReference>
<dbReference type="KEGG" id="gba:J421_0728"/>
<evidence type="ECO:0000313" key="6">
    <source>
        <dbReference type="Proteomes" id="UP000019151"/>
    </source>
</evidence>
<dbReference type="PANTHER" id="PTHR43619">
    <property type="entry name" value="S-ADENOSYL-L-METHIONINE-DEPENDENT METHYLTRANSFERASE YKTD-RELATED"/>
    <property type="match status" value="1"/>
</dbReference>
<name>W0RD78_9BACT</name>
<protein>
    <recommendedName>
        <fullName evidence="4">S-adenosyl-L-methionine-dependent methyltransferase</fullName>
        <ecNumber evidence="4">2.1.1.-</ecNumber>
    </recommendedName>
</protein>
<evidence type="ECO:0000256" key="1">
    <source>
        <dbReference type="ARBA" id="ARBA00008138"/>
    </source>
</evidence>
<dbReference type="InterPro" id="IPR011610">
    <property type="entry name" value="SAM_mthyl_Trfase_ML2640-like"/>
</dbReference>
<dbReference type="STRING" id="861299.J421_0728"/>
<accession>W0RD78</accession>
<organism evidence="5 6">
    <name type="scientific">Gemmatirosa kalamazoonensis</name>
    <dbReference type="NCBI Taxonomy" id="861299"/>
    <lineage>
        <taxon>Bacteria</taxon>
        <taxon>Pseudomonadati</taxon>
        <taxon>Gemmatimonadota</taxon>
        <taxon>Gemmatimonadia</taxon>
        <taxon>Gemmatimonadales</taxon>
        <taxon>Gemmatimonadaceae</taxon>
        <taxon>Gemmatirosa</taxon>
    </lineage>
</organism>
<proteinExistence type="inferred from homology"/>
<keyword evidence="6" id="KW-1185">Reference proteome</keyword>
<dbReference type="InterPro" id="IPR029063">
    <property type="entry name" value="SAM-dependent_MTases_sf"/>
</dbReference>
<dbReference type="GO" id="GO:0032259">
    <property type="term" value="P:methylation"/>
    <property type="evidence" value="ECO:0007669"/>
    <property type="project" value="UniProtKB-KW"/>
</dbReference>
<dbReference type="InterPro" id="IPR007213">
    <property type="entry name" value="Ppm1/Ppm2/Tcmp"/>
</dbReference>
<keyword evidence="2 4" id="KW-0489">Methyltransferase</keyword>
<dbReference type="eggNOG" id="COG3315">
    <property type="taxonomic scope" value="Bacteria"/>
</dbReference>
<dbReference type="HOGENOM" id="CLU_056160_1_0_0"/>
<evidence type="ECO:0000256" key="3">
    <source>
        <dbReference type="ARBA" id="ARBA00022679"/>
    </source>
</evidence>
<dbReference type="EMBL" id="CP007128">
    <property type="protein sequence ID" value="AHG88265.1"/>
    <property type="molecule type" value="Genomic_DNA"/>
</dbReference>
<dbReference type="NCBIfam" id="TIGR00027">
    <property type="entry name" value="mthyl_TIGR00027"/>
    <property type="match status" value="1"/>
</dbReference>
<dbReference type="SUPFAM" id="SSF53335">
    <property type="entry name" value="S-adenosyl-L-methionine-dependent methyltransferases"/>
    <property type="match status" value="1"/>
</dbReference>
<dbReference type="PANTHER" id="PTHR43619:SF2">
    <property type="entry name" value="S-ADENOSYL-L-METHIONINE-DEPENDENT METHYLTRANSFERASES SUPERFAMILY PROTEIN"/>
    <property type="match status" value="1"/>
</dbReference>
<reference evidence="5 6" key="1">
    <citation type="journal article" date="2014" name="Genome Announc.">
        <title>Genome Sequence and Methylome of Soil Bacterium Gemmatirosa kalamazoonensis KBS708T, a Member of the Rarely Cultivated Gemmatimonadetes Phylum.</title>
        <authorList>
            <person name="Debruyn J.M."/>
            <person name="Radosevich M."/>
            <person name="Wommack K.E."/>
            <person name="Polson S.W."/>
            <person name="Hauser L.J."/>
            <person name="Fawaz M.N."/>
            <person name="Korlach J."/>
            <person name="Tsai Y.C."/>
        </authorList>
    </citation>
    <scope>NUCLEOTIDE SEQUENCE [LARGE SCALE GENOMIC DNA]</scope>
    <source>
        <strain evidence="5 6">KBS708</strain>
    </source>
</reference>
<dbReference type="RefSeq" id="WP_025409810.1">
    <property type="nucleotide sequence ID" value="NZ_CP007128.1"/>
</dbReference>
<dbReference type="InParanoid" id="W0RD78"/>
<keyword evidence="4" id="KW-0949">S-adenosyl-L-methionine</keyword>
<dbReference type="Gene3D" id="3.40.50.150">
    <property type="entry name" value="Vaccinia Virus protein VP39"/>
    <property type="match status" value="1"/>
</dbReference>
<dbReference type="GO" id="GO:0008168">
    <property type="term" value="F:methyltransferase activity"/>
    <property type="evidence" value="ECO:0007669"/>
    <property type="project" value="UniProtKB-UniRule"/>
</dbReference>
<evidence type="ECO:0000256" key="4">
    <source>
        <dbReference type="RuleBase" id="RU362030"/>
    </source>
</evidence>
<evidence type="ECO:0000313" key="5">
    <source>
        <dbReference type="EMBL" id="AHG88265.1"/>
    </source>
</evidence>
<gene>
    <name evidence="5" type="ORF">J421_0728</name>
</gene>
<keyword evidence="3 5" id="KW-0808">Transferase</keyword>
<evidence type="ECO:0000256" key="2">
    <source>
        <dbReference type="ARBA" id="ARBA00022603"/>
    </source>
</evidence>
<sequence>MSTIEHVSDTARWVAVYRAMETARPDAIFRDPYAERLAGARGAAIVDRMHRGRQMAWAMIVRTAVFDEIVLDRVREHGVDRVVNLAAGLDTRPWRLPLPPTLAWIDVDLPEITAYKRDAMRGERPACRYEAVVADLADDAVRRGLFERLRDPSTTTLVVSEGLLIYLTADAAAALARDLHDVLGARWWLFDIASPELLRMMKRQWERSVQPGAASFQFAPAEGTAFFAPHGWREAEFRSTVEEARRRRREMRMMWFWRLLGTFASAEKRERWRRFSGYALLERT</sequence>
<dbReference type="OrthoDB" id="7063113at2"/>
<comment type="similarity">
    <text evidence="1 4">Belongs to the UPF0677 family.</text>
</comment>
<dbReference type="Pfam" id="PF04072">
    <property type="entry name" value="LCM"/>
    <property type="match status" value="1"/>
</dbReference>
<dbReference type="EC" id="2.1.1.-" evidence="4"/>
<comment type="function">
    <text evidence="4">Exhibits S-adenosyl-L-methionine-dependent methyltransferase activity.</text>
</comment>
<dbReference type="AlphaFoldDB" id="W0RD78"/>